<accession>A0A1V4JFX8</accession>
<keyword evidence="2" id="KW-1185">Reference proteome</keyword>
<sequence>MVINAEESHSVSILAPFTIALYCISREFRIWITVRYDADWEQEGILTVRTALAGICVECIPNVCHITQRTEELWIKYLTE</sequence>
<proteinExistence type="predicted"/>
<evidence type="ECO:0000313" key="1">
    <source>
        <dbReference type="EMBL" id="OPJ70994.1"/>
    </source>
</evidence>
<name>A0A1V4JFX8_PATFA</name>
<dbReference type="AlphaFoldDB" id="A0A1V4JFX8"/>
<comment type="caution">
    <text evidence="1">The sequence shown here is derived from an EMBL/GenBank/DDBJ whole genome shotgun (WGS) entry which is preliminary data.</text>
</comment>
<gene>
    <name evidence="1" type="ORF">AV530_017313</name>
</gene>
<dbReference type="EMBL" id="LSYS01007721">
    <property type="protein sequence ID" value="OPJ70994.1"/>
    <property type="molecule type" value="Genomic_DNA"/>
</dbReference>
<evidence type="ECO:0000313" key="2">
    <source>
        <dbReference type="Proteomes" id="UP000190648"/>
    </source>
</evidence>
<reference evidence="1 2" key="1">
    <citation type="submission" date="2016-02" db="EMBL/GenBank/DDBJ databases">
        <title>Band-tailed pigeon sequencing and assembly.</title>
        <authorList>
            <person name="Soares A.E."/>
            <person name="Novak B.J."/>
            <person name="Rice E.S."/>
            <person name="O'Connell B."/>
            <person name="Chang D."/>
            <person name="Weber S."/>
            <person name="Shapiro B."/>
        </authorList>
    </citation>
    <scope>NUCLEOTIDE SEQUENCE [LARGE SCALE GENOMIC DNA]</scope>
    <source>
        <strain evidence="1">BTP2013</strain>
        <tissue evidence="1">Blood</tissue>
    </source>
</reference>
<dbReference type="Proteomes" id="UP000190648">
    <property type="component" value="Unassembled WGS sequence"/>
</dbReference>
<organism evidence="1 2">
    <name type="scientific">Patagioenas fasciata monilis</name>
    <dbReference type="NCBI Taxonomy" id="372326"/>
    <lineage>
        <taxon>Eukaryota</taxon>
        <taxon>Metazoa</taxon>
        <taxon>Chordata</taxon>
        <taxon>Craniata</taxon>
        <taxon>Vertebrata</taxon>
        <taxon>Euteleostomi</taxon>
        <taxon>Archelosauria</taxon>
        <taxon>Archosauria</taxon>
        <taxon>Dinosauria</taxon>
        <taxon>Saurischia</taxon>
        <taxon>Theropoda</taxon>
        <taxon>Coelurosauria</taxon>
        <taxon>Aves</taxon>
        <taxon>Neognathae</taxon>
        <taxon>Neoaves</taxon>
        <taxon>Columbimorphae</taxon>
        <taxon>Columbiformes</taxon>
        <taxon>Columbidae</taxon>
        <taxon>Patagioenas</taxon>
    </lineage>
</organism>
<protein>
    <submittedName>
        <fullName evidence="1">Uncharacterized protein</fullName>
    </submittedName>
</protein>